<gene>
    <name evidence="6" type="ORF">DPRO_1781</name>
</gene>
<accession>A0A2C8F835</accession>
<dbReference type="RefSeq" id="WP_097011697.1">
    <property type="nucleotide sequence ID" value="NZ_LT907975.1"/>
</dbReference>
<dbReference type="Gene3D" id="3.40.50.10420">
    <property type="entry name" value="NagB/RpiA/CoA transferase-like"/>
    <property type="match status" value="1"/>
</dbReference>
<feature type="binding site" evidence="4">
    <location>
        <begin position="136"/>
        <end position="144"/>
    </location>
    <ligand>
        <name>ATP</name>
        <dbReference type="ChEBI" id="CHEBI:30616"/>
    </ligand>
</feature>
<dbReference type="PANTHER" id="PTHR23407">
    <property type="entry name" value="ATPASE INHIBITOR/5-FORMYLTETRAHYDROFOLATE CYCLO-LIGASE"/>
    <property type="match status" value="1"/>
</dbReference>
<sequence>METDKQILREEMLAKRQALPKEEILEASECALEMIRTLAEWKNAQEVLIYWPIRGELDVRPLVTELWQRGCTVLMPRCRPDAYGEMDIACATCEDELVPGPFSIMEPDADKCPPVTDCRPDIAFIPGVCFDRLGYRLGFGGGYYDRLLATNSMAKTLKIGMSYTFQLVPELPQQPWDMPVDIICTEEELWRP</sequence>
<dbReference type="GO" id="GO:0030272">
    <property type="term" value="F:5-formyltetrahydrofolate cyclo-ligase activity"/>
    <property type="evidence" value="ECO:0007669"/>
    <property type="project" value="UniProtKB-EC"/>
</dbReference>
<dbReference type="EC" id="6.3.3.2" evidence="5"/>
<comment type="cofactor">
    <cofactor evidence="5">
        <name>Mg(2+)</name>
        <dbReference type="ChEBI" id="CHEBI:18420"/>
    </cofactor>
</comment>
<dbReference type="EMBL" id="LT907975">
    <property type="protein sequence ID" value="SOB58681.1"/>
    <property type="molecule type" value="Genomic_DNA"/>
</dbReference>
<evidence type="ECO:0000256" key="3">
    <source>
        <dbReference type="ARBA" id="ARBA00022840"/>
    </source>
</evidence>
<evidence type="ECO:0000256" key="5">
    <source>
        <dbReference type="RuleBase" id="RU361279"/>
    </source>
</evidence>
<keyword evidence="7" id="KW-1185">Reference proteome</keyword>
<name>A0A2C8F835_9BACT</name>
<dbReference type="InterPro" id="IPR024185">
    <property type="entry name" value="FTHF_cligase-like_sf"/>
</dbReference>
<protein>
    <recommendedName>
        <fullName evidence="5">5-formyltetrahydrofolate cyclo-ligase</fullName>
        <ecNumber evidence="5">6.3.3.2</ecNumber>
    </recommendedName>
</protein>
<reference evidence="7" key="1">
    <citation type="submission" date="2017-09" db="EMBL/GenBank/DDBJ databases">
        <authorList>
            <person name="Regsiter A."/>
            <person name="William W."/>
        </authorList>
    </citation>
    <scope>NUCLEOTIDE SEQUENCE [LARGE SCALE GENOMIC DNA]</scope>
    <source>
        <strain evidence="7">500-1</strain>
    </source>
</reference>
<dbReference type="PANTHER" id="PTHR23407:SF1">
    <property type="entry name" value="5-FORMYLTETRAHYDROFOLATE CYCLO-LIGASE"/>
    <property type="match status" value="1"/>
</dbReference>
<keyword evidence="6" id="KW-0436">Ligase</keyword>
<dbReference type="GO" id="GO:0035999">
    <property type="term" value="P:tetrahydrofolate interconversion"/>
    <property type="evidence" value="ECO:0007669"/>
    <property type="project" value="TreeGrafter"/>
</dbReference>
<dbReference type="PIRSF" id="PIRSF006806">
    <property type="entry name" value="FTHF_cligase"/>
    <property type="match status" value="1"/>
</dbReference>
<comment type="similarity">
    <text evidence="1 5">Belongs to the 5-formyltetrahydrofolate cyclo-ligase family.</text>
</comment>
<keyword evidence="5" id="KW-0479">Metal-binding</keyword>
<dbReference type="GO" id="GO:0009396">
    <property type="term" value="P:folic acid-containing compound biosynthetic process"/>
    <property type="evidence" value="ECO:0007669"/>
    <property type="project" value="TreeGrafter"/>
</dbReference>
<dbReference type="OrthoDB" id="9801938at2"/>
<dbReference type="Pfam" id="PF01812">
    <property type="entry name" value="5-FTHF_cyc-lig"/>
    <property type="match status" value="1"/>
</dbReference>
<keyword evidence="2 4" id="KW-0547">Nucleotide-binding</keyword>
<keyword evidence="5" id="KW-0460">Magnesium</keyword>
<evidence type="ECO:0000313" key="7">
    <source>
        <dbReference type="Proteomes" id="UP000219215"/>
    </source>
</evidence>
<comment type="catalytic activity">
    <reaction evidence="5">
        <text>(6S)-5-formyl-5,6,7,8-tetrahydrofolate + ATP = (6R)-5,10-methenyltetrahydrofolate + ADP + phosphate</text>
        <dbReference type="Rhea" id="RHEA:10488"/>
        <dbReference type="ChEBI" id="CHEBI:30616"/>
        <dbReference type="ChEBI" id="CHEBI:43474"/>
        <dbReference type="ChEBI" id="CHEBI:57455"/>
        <dbReference type="ChEBI" id="CHEBI:57457"/>
        <dbReference type="ChEBI" id="CHEBI:456216"/>
        <dbReference type="EC" id="6.3.3.2"/>
    </reaction>
</comment>
<dbReference type="InterPro" id="IPR037171">
    <property type="entry name" value="NagB/RpiA_transferase-like"/>
</dbReference>
<dbReference type="GO" id="GO:0046872">
    <property type="term" value="F:metal ion binding"/>
    <property type="evidence" value="ECO:0007669"/>
    <property type="project" value="UniProtKB-KW"/>
</dbReference>
<dbReference type="KEGG" id="pprf:DPRO_1781"/>
<evidence type="ECO:0000313" key="6">
    <source>
        <dbReference type="EMBL" id="SOB58681.1"/>
    </source>
</evidence>
<dbReference type="InterPro" id="IPR002698">
    <property type="entry name" value="FTHF_cligase"/>
</dbReference>
<keyword evidence="3 4" id="KW-0067">ATP-binding</keyword>
<feature type="binding site" evidence="4">
    <location>
        <position position="56"/>
    </location>
    <ligand>
        <name>substrate</name>
    </ligand>
</feature>
<evidence type="ECO:0000256" key="1">
    <source>
        <dbReference type="ARBA" id="ARBA00010638"/>
    </source>
</evidence>
<dbReference type="Proteomes" id="UP000219215">
    <property type="component" value="Chromosome DPRO"/>
</dbReference>
<feature type="binding site" evidence="4">
    <location>
        <begin position="5"/>
        <end position="9"/>
    </location>
    <ligand>
        <name>ATP</name>
        <dbReference type="ChEBI" id="CHEBI:30616"/>
    </ligand>
</feature>
<proteinExistence type="inferred from homology"/>
<dbReference type="SUPFAM" id="SSF100950">
    <property type="entry name" value="NagB/RpiA/CoA transferase-like"/>
    <property type="match status" value="1"/>
</dbReference>
<dbReference type="AlphaFoldDB" id="A0A2C8F835"/>
<dbReference type="NCBIfam" id="TIGR02727">
    <property type="entry name" value="MTHFS_bact"/>
    <property type="match status" value="1"/>
</dbReference>
<evidence type="ECO:0000256" key="2">
    <source>
        <dbReference type="ARBA" id="ARBA00022741"/>
    </source>
</evidence>
<evidence type="ECO:0000256" key="4">
    <source>
        <dbReference type="PIRSR" id="PIRSR006806-1"/>
    </source>
</evidence>
<dbReference type="GO" id="GO:0005524">
    <property type="term" value="F:ATP binding"/>
    <property type="evidence" value="ECO:0007669"/>
    <property type="project" value="UniProtKB-KW"/>
</dbReference>
<organism evidence="6 7">
    <name type="scientific">Pseudodesulfovibrio profundus</name>
    <dbReference type="NCBI Taxonomy" id="57320"/>
    <lineage>
        <taxon>Bacteria</taxon>
        <taxon>Pseudomonadati</taxon>
        <taxon>Thermodesulfobacteriota</taxon>
        <taxon>Desulfovibrionia</taxon>
        <taxon>Desulfovibrionales</taxon>
        <taxon>Desulfovibrionaceae</taxon>
    </lineage>
</organism>